<dbReference type="GO" id="GO:0051607">
    <property type="term" value="P:defense response to virus"/>
    <property type="evidence" value="ECO:0007669"/>
    <property type="project" value="UniProtKB-KW"/>
</dbReference>
<dbReference type="Proteomes" id="UP000594042">
    <property type="component" value="Chromosome"/>
</dbReference>
<evidence type="ECO:0000313" key="2">
    <source>
        <dbReference type="EMBL" id="BCI62874.1"/>
    </source>
</evidence>
<sequence>MEAYRILISSWTSSFRYPNIISGYQPTLHVPPISTVLGILNACAGKYIRHKHLSLGYYFEYGAEAVDLETIYQIKLNERNVPVNQVKSNVIPREFLFDNRLFLYLKDKELTDLFLSPYYPILLGRSSDLASVDRIEIVELSEKTNADKIKGQIIPISGNFLPGMVQALPKYFTDTFPRSNIGTEAYSVISYRSKDIPTGITAYRDIIDGNEVDIYFHQLDFEDDI</sequence>
<organism evidence="2 3">
    <name type="scientific">Coprobacter secundus subsp. similis</name>
    <dbReference type="NCBI Taxonomy" id="2751153"/>
    <lineage>
        <taxon>Bacteria</taxon>
        <taxon>Pseudomonadati</taxon>
        <taxon>Bacteroidota</taxon>
        <taxon>Bacteroidia</taxon>
        <taxon>Bacteroidales</taxon>
        <taxon>Barnesiellaceae</taxon>
        <taxon>Coprobacter</taxon>
    </lineage>
</organism>
<dbReference type="NCBIfam" id="TIGR02593">
    <property type="entry name" value="CRISPR_cas5"/>
    <property type="match status" value="1"/>
</dbReference>
<dbReference type="CDD" id="cd09693">
    <property type="entry name" value="Cas5_I"/>
    <property type="match status" value="1"/>
</dbReference>
<proteinExistence type="predicted"/>
<evidence type="ECO:0000256" key="1">
    <source>
        <dbReference type="ARBA" id="ARBA00023118"/>
    </source>
</evidence>
<protein>
    <submittedName>
        <fullName evidence="2">Type I-B CRISPR-associated protein Cas5</fullName>
    </submittedName>
</protein>
<dbReference type="KEGG" id="copr:Cop2CBH44_12270"/>
<dbReference type="NCBIfam" id="TIGR01895">
    <property type="entry name" value="cas_Cas5t"/>
    <property type="match status" value="1"/>
</dbReference>
<keyword evidence="3" id="KW-1185">Reference proteome</keyword>
<dbReference type="EMBL" id="AP023322">
    <property type="protein sequence ID" value="BCI62874.1"/>
    <property type="molecule type" value="Genomic_DNA"/>
</dbReference>
<dbReference type="InterPro" id="IPR013337">
    <property type="entry name" value="CRISPR-assoc_prot_Cas5_Tneap"/>
</dbReference>
<evidence type="ECO:0000313" key="3">
    <source>
        <dbReference type="Proteomes" id="UP000594042"/>
    </source>
</evidence>
<dbReference type="RefSeq" id="WP_200755713.1">
    <property type="nucleotide sequence ID" value="NZ_AP023322.1"/>
</dbReference>
<keyword evidence="1" id="KW-0051">Antiviral defense</keyword>
<accession>A0A7G1HWU5</accession>
<dbReference type="AlphaFoldDB" id="A0A7G1HWU5"/>
<dbReference type="InterPro" id="IPR013422">
    <property type="entry name" value="CRISPR-assoc_prot_Cas5_N"/>
</dbReference>
<reference evidence="3" key="1">
    <citation type="submission" date="2020-07" db="EMBL/GenBank/DDBJ databases">
        <title>Complete genome sequencing of Coprobacter sp. strain 2CBH44.</title>
        <authorList>
            <person name="Sakamoto M."/>
            <person name="Murakami T."/>
            <person name="Mori H."/>
        </authorList>
    </citation>
    <scope>NUCLEOTIDE SEQUENCE [LARGE SCALE GENOMIC DNA]</scope>
    <source>
        <strain evidence="3">2CBH44</strain>
    </source>
</reference>
<gene>
    <name evidence="2" type="primary">cas5b</name>
    <name evidence="2" type="ORF">Cop2CBH44_12270</name>
</gene>
<name>A0A7G1HWU5_9BACT</name>